<name>A0A9P5TJZ5_GYMJU</name>
<gene>
    <name evidence="1" type="ORF">CPB84DRAFT_1784947</name>
</gene>
<dbReference type="OrthoDB" id="3063824at2759"/>
<evidence type="ECO:0000313" key="2">
    <source>
        <dbReference type="Proteomes" id="UP000724874"/>
    </source>
</evidence>
<organism evidence="1 2">
    <name type="scientific">Gymnopilus junonius</name>
    <name type="common">Spectacular rustgill mushroom</name>
    <name type="synonym">Gymnopilus spectabilis subsp. junonius</name>
    <dbReference type="NCBI Taxonomy" id="109634"/>
    <lineage>
        <taxon>Eukaryota</taxon>
        <taxon>Fungi</taxon>
        <taxon>Dikarya</taxon>
        <taxon>Basidiomycota</taxon>
        <taxon>Agaricomycotina</taxon>
        <taxon>Agaricomycetes</taxon>
        <taxon>Agaricomycetidae</taxon>
        <taxon>Agaricales</taxon>
        <taxon>Agaricineae</taxon>
        <taxon>Hymenogastraceae</taxon>
        <taxon>Gymnopilus</taxon>
    </lineage>
</organism>
<evidence type="ECO:0000313" key="1">
    <source>
        <dbReference type="EMBL" id="KAF8890270.1"/>
    </source>
</evidence>
<dbReference type="Proteomes" id="UP000724874">
    <property type="component" value="Unassembled WGS sequence"/>
</dbReference>
<dbReference type="EMBL" id="JADNYJ010000076">
    <property type="protein sequence ID" value="KAF8890270.1"/>
    <property type="molecule type" value="Genomic_DNA"/>
</dbReference>
<protein>
    <submittedName>
        <fullName evidence="1">Uncharacterized protein</fullName>
    </submittedName>
</protein>
<comment type="caution">
    <text evidence="1">The sequence shown here is derived from an EMBL/GenBank/DDBJ whole genome shotgun (WGS) entry which is preliminary data.</text>
</comment>
<proteinExistence type="predicted"/>
<reference evidence="1" key="1">
    <citation type="submission" date="2020-11" db="EMBL/GenBank/DDBJ databases">
        <authorList>
            <consortium name="DOE Joint Genome Institute"/>
            <person name="Ahrendt S."/>
            <person name="Riley R."/>
            <person name="Andreopoulos W."/>
            <person name="LaButti K."/>
            <person name="Pangilinan J."/>
            <person name="Ruiz-duenas F.J."/>
            <person name="Barrasa J.M."/>
            <person name="Sanchez-Garcia M."/>
            <person name="Camarero S."/>
            <person name="Miyauchi S."/>
            <person name="Serrano A."/>
            <person name="Linde D."/>
            <person name="Babiker R."/>
            <person name="Drula E."/>
            <person name="Ayuso-Fernandez I."/>
            <person name="Pacheco R."/>
            <person name="Padilla G."/>
            <person name="Ferreira P."/>
            <person name="Barriuso J."/>
            <person name="Kellner H."/>
            <person name="Castanera R."/>
            <person name="Alfaro M."/>
            <person name="Ramirez L."/>
            <person name="Pisabarro A.G."/>
            <person name="Kuo A."/>
            <person name="Tritt A."/>
            <person name="Lipzen A."/>
            <person name="He G."/>
            <person name="Yan M."/>
            <person name="Ng V."/>
            <person name="Cullen D."/>
            <person name="Martin F."/>
            <person name="Rosso M.-N."/>
            <person name="Henrissat B."/>
            <person name="Hibbett D."/>
            <person name="Martinez A.T."/>
            <person name="Grigoriev I.V."/>
        </authorList>
    </citation>
    <scope>NUCLEOTIDE SEQUENCE</scope>
    <source>
        <strain evidence="1">AH 44721</strain>
    </source>
</reference>
<keyword evidence="2" id="KW-1185">Reference proteome</keyword>
<accession>A0A9P5TJZ5</accession>
<sequence>MTDEPGRDPERQVVHRDYTNLSSLYDITRMGRARIIIGYRGNNVVVPIPDTYEEALKVAFHQLSGYIRSDNWNVNSRYKDAYFLYATPTTTSEPAKLLPDYWNLIVRDGDFLTLCFRSDSEISERNRTVKYIELLHSPSPSAHDRVRMGSVITFPWPASYNAATLTAKTLFYGSKQLSEIFLFVKKGPLEQWRGIDSKVHDHDWKLLTAVNDKEVEIGVWGY</sequence>
<dbReference type="AlphaFoldDB" id="A0A9P5TJZ5"/>